<feature type="compositionally biased region" description="Acidic residues" evidence="1">
    <location>
        <begin position="29"/>
        <end position="39"/>
    </location>
</feature>
<evidence type="ECO:0000256" key="1">
    <source>
        <dbReference type="SAM" id="MobiDB-lite"/>
    </source>
</evidence>
<gene>
    <name evidence="2" type="ORF">D9615_003485</name>
</gene>
<dbReference type="Proteomes" id="UP000565441">
    <property type="component" value="Unassembled WGS sequence"/>
</dbReference>
<comment type="caution">
    <text evidence="2">The sequence shown here is derived from an EMBL/GenBank/DDBJ whole genome shotgun (WGS) entry which is preliminary data.</text>
</comment>
<keyword evidence="3" id="KW-1185">Reference proteome</keyword>
<feature type="compositionally biased region" description="Acidic residues" evidence="1">
    <location>
        <begin position="282"/>
        <end position="347"/>
    </location>
</feature>
<organism evidence="2 3">
    <name type="scientific">Tricholomella constricta</name>
    <dbReference type="NCBI Taxonomy" id="117010"/>
    <lineage>
        <taxon>Eukaryota</taxon>
        <taxon>Fungi</taxon>
        <taxon>Dikarya</taxon>
        <taxon>Basidiomycota</taxon>
        <taxon>Agaricomycotina</taxon>
        <taxon>Agaricomycetes</taxon>
        <taxon>Agaricomycetidae</taxon>
        <taxon>Agaricales</taxon>
        <taxon>Tricholomatineae</taxon>
        <taxon>Lyophyllaceae</taxon>
        <taxon>Tricholomella</taxon>
    </lineage>
</organism>
<feature type="compositionally biased region" description="Basic and acidic residues" evidence="1">
    <location>
        <begin position="199"/>
        <end position="209"/>
    </location>
</feature>
<feature type="compositionally biased region" description="Basic residues" evidence="1">
    <location>
        <begin position="151"/>
        <end position="160"/>
    </location>
</feature>
<evidence type="ECO:0000313" key="3">
    <source>
        <dbReference type="Proteomes" id="UP000565441"/>
    </source>
</evidence>
<accession>A0A8H5HJC3</accession>
<reference evidence="2 3" key="1">
    <citation type="journal article" date="2020" name="ISME J.">
        <title>Uncovering the hidden diversity of litter-decomposition mechanisms in mushroom-forming fungi.</title>
        <authorList>
            <person name="Floudas D."/>
            <person name="Bentzer J."/>
            <person name="Ahren D."/>
            <person name="Johansson T."/>
            <person name="Persson P."/>
            <person name="Tunlid A."/>
        </authorList>
    </citation>
    <scope>NUCLEOTIDE SEQUENCE [LARGE SCALE GENOMIC DNA]</scope>
    <source>
        <strain evidence="2 3">CBS 661.87</strain>
    </source>
</reference>
<feature type="compositionally biased region" description="Polar residues" evidence="1">
    <location>
        <begin position="248"/>
        <end position="262"/>
    </location>
</feature>
<name>A0A8H5HJC3_9AGAR</name>
<feature type="region of interest" description="Disordered" evidence="1">
    <location>
        <begin position="20"/>
        <end position="45"/>
    </location>
</feature>
<feature type="compositionally biased region" description="Basic and acidic residues" evidence="1">
    <location>
        <begin position="373"/>
        <end position="383"/>
    </location>
</feature>
<feature type="compositionally biased region" description="Basic and acidic residues" evidence="1">
    <location>
        <begin position="137"/>
        <end position="150"/>
    </location>
</feature>
<feature type="compositionally biased region" description="Basic residues" evidence="1">
    <location>
        <begin position="384"/>
        <end position="394"/>
    </location>
</feature>
<proteinExistence type="predicted"/>
<dbReference type="EMBL" id="JAACJP010000005">
    <property type="protein sequence ID" value="KAF5384370.1"/>
    <property type="molecule type" value="Genomic_DNA"/>
</dbReference>
<protein>
    <submittedName>
        <fullName evidence="2">Uncharacterized protein</fullName>
    </submittedName>
</protein>
<feature type="compositionally biased region" description="Basic residues" evidence="1">
    <location>
        <begin position="126"/>
        <end position="136"/>
    </location>
</feature>
<feature type="region of interest" description="Disordered" evidence="1">
    <location>
        <begin position="116"/>
        <end position="425"/>
    </location>
</feature>
<evidence type="ECO:0000313" key="2">
    <source>
        <dbReference type="EMBL" id="KAF5384370.1"/>
    </source>
</evidence>
<sequence length="458" mass="53211">MASAYGHSARTIRQPSLADWTTLENSVSQDEEEEDEEEQATQKMRHLLKPKRSAWMRYLSKKGWAAIDIMRFMHAREKTVVDALNEQDPLIRGLDKTVEPPDPWFLEAMQGYERIVPYHHDEPKEKRKKRKKKDKKHKEVEDRIVEDVLFKRKKKKKKNKSPSIVPETPQTTPPPMRKRQLSPVFIRETQPAPPTSFSTHEHNGSHEESTDPDDDPPPRHIRKRAKRSVTLTSDDQDDDQPRGRRITRSSPIPNRRYSQCLRSTAKRSSRPISFVEWHGSDGDTEEEQQESGDDLEEDEDEGDGKEEYIETEDDSKEGESEEEKWGDDEDGEEDHDVDEADEEDTEDVITIPKQRTKKMKREIDNSGSNKKRPASDAKGDFKHVHTIHSSPRKRKIEDEDKPSTPKKHKPEAEHVVVSQTPQKRPKLMRHFTHIFCITDSDGSNSTEVGRMTIPLYEH</sequence>
<dbReference type="AlphaFoldDB" id="A0A8H5HJC3"/>
<feature type="compositionally biased region" description="Basic and acidic residues" evidence="1">
    <location>
        <begin position="116"/>
        <end position="125"/>
    </location>
</feature>